<dbReference type="CDD" id="cd05907">
    <property type="entry name" value="VL_LC_FACS_like"/>
    <property type="match status" value="1"/>
</dbReference>
<evidence type="ECO:0000313" key="7">
    <source>
        <dbReference type="EMBL" id="SIS50054.1"/>
    </source>
</evidence>
<dbReference type="EMBL" id="FTOF01000009">
    <property type="protein sequence ID" value="SIS50054.1"/>
    <property type="molecule type" value="Genomic_DNA"/>
</dbReference>
<dbReference type="InterPro" id="IPR020845">
    <property type="entry name" value="AMP-binding_CS"/>
</dbReference>
<dbReference type="Pfam" id="PF00501">
    <property type="entry name" value="AMP-binding"/>
    <property type="match status" value="1"/>
</dbReference>
<keyword evidence="4" id="KW-0443">Lipid metabolism</keyword>
<evidence type="ECO:0000256" key="5">
    <source>
        <dbReference type="ARBA" id="ARBA00032875"/>
    </source>
</evidence>
<dbReference type="Proteomes" id="UP000186292">
    <property type="component" value="Unassembled WGS sequence"/>
</dbReference>
<feature type="domain" description="AMP-dependent synthetase/ligase" evidence="6">
    <location>
        <begin position="29"/>
        <end position="444"/>
    </location>
</feature>
<evidence type="ECO:0000313" key="8">
    <source>
        <dbReference type="Proteomes" id="UP000186292"/>
    </source>
</evidence>
<evidence type="ECO:0000256" key="4">
    <source>
        <dbReference type="ARBA" id="ARBA00023098"/>
    </source>
</evidence>
<dbReference type="Gene3D" id="3.40.50.12780">
    <property type="entry name" value="N-terminal domain of ligase-like"/>
    <property type="match status" value="1"/>
</dbReference>
<dbReference type="GO" id="GO:0004467">
    <property type="term" value="F:long-chain fatty acid-CoA ligase activity"/>
    <property type="evidence" value="ECO:0007669"/>
    <property type="project" value="TreeGrafter"/>
</dbReference>
<proteinExistence type="inferred from homology"/>
<sequence>MTAQESKVFTKPAEFTLAPGDNCLTMMLEKCEKHPDQTFFSRPEGRDWVQVTGEDFAKQVRAVAKGIVANGVEQGDRVILMADSSYEWALLDYAIWAAGAASVPVYPSSSEHQVQWIAEDSGAKLVITDSERNRHLYDYLILREDGTPRLEGSPSQLTRSLSFATGAIGALTTDGREVEDSVIDERIANIKHDDLASLVYTSGTTGRPKGCILTHLVWASQANALLANKIGYLINDKDATHYMTILPLAHVLARSVALASAIGGAHQAHWSDMRTLTLALQRFEPEMLLGVPRVFEKVRDGAYNKAAEGSAFKAKTFLEAEKVAIEHSKAMDSGARLSLRSRVRHKIFDRLVYKQLREAVGGKAQLAISGGSAISTDLLHFFRGMGIPIYEGYGLTETAAAACVNYPGGTKIGTVGKPNNGYSVKINEDGEICFKGDGVFKGYWNNEEATNEALVDGWFVTGDLGEIDDEGYVKITGRKKDLIVTAGGKNVSPGPMEDIMRSDPLISQAVVVGDGRPFVSLLVTIDEDELRRWQADNGLESRPLKELVKTTELRAAVQNVVNEANKTVSHAEQIKKFRILTRDLSEEEGEITPTLKVKRNVVMENFEKQIERMYR</sequence>
<dbReference type="InterPro" id="IPR000873">
    <property type="entry name" value="AMP-dep_synth/lig_dom"/>
</dbReference>
<reference evidence="8" key="1">
    <citation type="submission" date="2017-01" db="EMBL/GenBank/DDBJ databases">
        <authorList>
            <person name="Varghese N."/>
            <person name="Submissions S."/>
        </authorList>
    </citation>
    <scope>NUCLEOTIDE SEQUENCE [LARGE SCALE GENOMIC DNA]</scope>
    <source>
        <strain evidence="8">DSM 44531</strain>
    </source>
</reference>
<dbReference type="PANTHER" id="PTHR43272">
    <property type="entry name" value="LONG-CHAIN-FATTY-ACID--COA LIGASE"/>
    <property type="match status" value="1"/>
</dbReference>
<gene>
    <name evidence="7" type="ORF">SAMN05444817_10950</name>
</gene>
<protein>
    <recommendedName>
        <fullName evidence="5">Acyl-CoA synthetase</fullName>
    </recommendedName>
</protein>
<dbReference type="SUPFAM" id="SSF56801">
    <property type="entry name" value="Acetyl-CoA synthetase-like"/>
    <property type="match status" value="1"/>
</dbReference>
<dbReference type="InterPro" id="IPR042099">
    <property type="entry name" value="ANL_N_sf"/>
</dbReference>
<evidence type="ECO:0000256" key="3">
    <source>
        <dbReference type="ARBA" id="ARBA00022832"/>
    </source>
</evidence>
<dbReference type="PROSITE" id="PS00455">
    <property type="entry name" value="AMP_BINDING"/>
    <property type="match status" value="1"/>
</dbReference>
<evidence type="ECO:0000256" key="1">
    <source>
        <dbReference type="ARBA" id="ARBA00006432"/>
    </source>
</evidence>
<dbReference type="GO" id="GO:0016020">
    <property type="term" value="C:membrane"/>
    <property type="evidence" value="ECO:0007669"/>
    <property type="project" value="TreeGrafter"/>
</dbReference>
<evidence type="ECO:0000256" key="2">
    <source>
        <dbReference type="ARBA" id="ARBA00022598"/>
    </source>
</evidence>
<keyword evidence="2" id="KW-0436">Ligase</keyword>
<accession>A0A1N7JLC8</accession>
<keyword evidence="8" id="KW-1185">Reference proteome</keyword>
<comment type="similarity">
    <text evidence="1">Belongs to the ATP-dependent AMP-binding enzyme family.</text>
</comment>
<dbReference type="Pfam" id="PF23562">
    <property type="entry name" value="AMP-binding_C_3"/>
    <property type="match status" value="1"/>
</dbReference>
<name>A0A1N7JLC8_9CORY</name>
<evidence type="ECO:0000259" key="6">
    <source>
        <dbReference type="Pfam" id="PF00501"/>
    </source>
</evidence>
<dbReference type="STRING" id="1161099.SAMN05444817_10950"/>
<dbReference type="PANTHER" id="PTHR43272:SF32">
    <property type="entry name" value="AMP-DEPENDENT SYNTHETASE_LIGASE DOMAIN-CONTAINING PROTEIN"/>
    <property type="match status" value="1"/>
</dbReference>
<organism evidence="7 8">
    <name type="scientific">Corynebacterium appendicis CIP 107643</name>
    <dbReference type="NCBI Taxonomy" id="1161099"/>
    <lineage>
        <taxon>Bacteria</taxon>
        <taxon>Bacillati</taxon>
        <taxon>Actinomycetota</taxon>
        <taxon>Actinomycetes</taxon>
        <taxon>Mycobacteriales</taxon>
        <taxon>Corynebacteriaceae</taxon>
        <taxon>Corynebacterium</taxon>
    </lineage>
</organism>
<keyword evidence="3" id="KW-0276">Fatty acid metabolism</keyword>
<dbReference type="AlphaFoldDB" id="A0A1N7JLC8"/>